<dbReference type="KEGG" id="bban:J4G43_045925"/>
<dbReference type="Pfam" id="PF11171">
    <property type="entry name" value="DUF2958"/>
    <property type="match status" value="1"/>
</dbReference>
<dbReference type="InterPro" id="IPR021341">
    <property type="entry name" value="DUF2958"/>
</dbReference>
<dbReference type="RefSeq" id="WP_049831879.1">
    <property type="nucleotide sequence ID" value="NZ_CP086136.1"/>
</dbReference>
<proteinExistence type="predicted"/>
<dbReference type="AlphaFoldDB" id="A0A939MLI2"/>
<organism evidence="1">
    <name type="scientific">Bradyrhizobium barranii subsp. barranii</name>
    <dbReference type="NCBI Taxonomy" id="2823807"/>
    <lineage>
        <taxon>Bacteria</taxon>
        <taxon>Pseudomonadati</taxon>
        <taxon>Pseudomonadota</taxon>
        <taxon>Alphaproteobacteria</taxon>
        <taxon>Hyphomicrobiales</taxon>
        <taxon>Nitrobacteraceae</taxon>
        <taxon>Bradyrhizobium</taxon>
        <taxon>Bradyrhizobium barranii</taxon>
    </lineage>
</organism>
<dbReference type="EMBL" id="CP086136">
    <property type="protein sequence ID" value="UEM11719.1"/>
    <property type="molecule type" value="Genomic_DNA"/>
</dbReference>
<dbReference type="EMBL" id="JAGEMI010000001">
    <property type="protein sequence ID" value="MBO1868202.1"/>
    <property type="molecule type" value="Genomic_DNA"/>
</dbReference>
<reference evidence="2 3" key="2">
    <citation type="journal article" date="2022" name="Int. J. Syst. Evol. Microbiol.">
        <title>Strains of Bradyrhizobium barranii sp. nov. associated with legumes native to Canada are symbionts of soybeans and belong to different subspecies (subsp. barranii subsp. nov. and subsp. apii subsp. nov.) and symbiovars (sv. glycinearum and sv. septentrionale).</title>
        <authorList>
            <person name="Bromfield E.S.P."/>
            <person name="Cloutier S."/>
            <person name="Wasai-Hara S."/>
            <person name="Minamisawa K."/>
        </authorList>
    </citation>
    <scope>NUCLEOTIDE SEQUENCE [LARGE SCALE GENOMIC DNA]</scope>
    <source>
        <strain evidence="2 3">144S4</strain>
    </source>
</reference>
<sequence length="123" mass="13600">MEAIFTKGILDQLAANGAATRAAQRAGQREPDHIPVVKVFNPYSGATWLLTESDPDEPDRLYGLCDLGMGEPELGYVARSEMEGVRVKIGRHGLPLERDLYWSITEPLSVHAERARRAGRIEA</sequence>
<gene>
    <name evidence="2" type="ORF">J4G43_045925</name>
    <name evidence="1" type="ORF">J4G43_47650</name>
</gene>
<accession>A0A939MLI2</accession>
<reference evidence="1" key="1">
    <citation type="submission" date="2021-03" db="EMBL/GenBank/DDBJ databases">
        <title>Whole Genome Sequence of Bradyrhizobium sp. Strain 144S4.</title>
        <authorList>
            <person name="Bromfield E.S.P."/>
            <person name="Cloutier S."/>
        </authorList>
    </citation>
    <scope>NUCLEOTIDE SEQUENCE [LARGE SCALE GENOMIC DNA]</scope>
    <source>
        <strain evidence="1">144S4</strain>
    </source>
</reference>
<evidence type="ECO:0000313" key="1">
    <source>
        <dbReference type="EMBL" id="MBO1868202.1"/>
    </source>
</evidence>
<name>A0A939MLI2_9BRAD</name>
<protein>
    <submittedName>
        <fullName evidence="1">DUF2958 domain-containing protein</fullName>
    </submittedName>
</protein>
<dbReference type="Proteomes" id="UP000664702">
    <property type="component" value="Chromosome"/>
</dbReference>
<evidence type="ECO:0000313" key="2">
    <source>
        <dbReference type="EMBL" id="UEM11719.1"/>
    </source>
</evidence>
<evidence type="ECO:0000313" key="3">
    <source>
        <dbReference type="Proteomes" id="UP000664702"/>
    </source>
</evidence>